<name>A0A165A270_9AGAM</name>
<evidence type="ECO:0000313" key="1">
    <source>
        <dbReference type="EMBL" id="KZS98382.1"/>
    </source>
</evidence>
<reference evidence="1 2" key="1">
    <citation type="journal article" date="2016" name="Mol. Biol. Evol.">
        <title>Comparative Genomics of Early-Diverging Mushroom-Forming Fungi Provides Insights into the Origins of Lignocellulose Decay Capabilities.</title>
        <authorList>
            <person name="Nagy L.G."/>
            <person name="Riley R."/>
            <person name="Tritt A."/>
            <person name="Adam C."/>
            <person name="Daum C."/>
            <person name="Floudas D."/>
            <person name="Sun H."/>
            <person name="Yadav J.S."/>
            <person name="Pangilinan J."/>
            <person name="Larsson K.H."/>
            <person name="Matsuura K."/>
            <person name="Barry K."/>
            <person name="Labutti K."/>
            <person name="Kuo R."/>
            <person name="Ohm R.A."/>
            <person name="Bhattacharya S.S."/>
            <person name="Shirouzu T."/>
            <person name="Yoshinaga Y."/>
            <person name="Martin F.M."/>
            <person name="Grigoriev I.V."/>
            <person name="Hibbett D.S."/>
        </authorList>
    </citation>
    <scope>NUCLEOTIDE SEQUENCE [LARGE SCALE GENOMIC DNA]</scope>
    <source>
        <strain evidence="1 2">HHB9708</strain>
    </source>
</reference>
<sequence length="107" mass="11211">MPPSKQTTPFAAGGILEDLALLRASDVDVSSILQDVSETDPRSSTVESQVNSDASKSVADSYKFAAAARAAIRLHDRGDIDVAGGKVDKLVESLDDVLDGLQGHDKS</sequence>
<gene>
    <name evidence="1" type="ORF">SISNIDRAFT_448594</name>
</gene>
<organism evidence="1 2">
    <name type="scientific">Sistotremastrum niveocremeum HHB9708</name>
    <dbReference type="NCBI Taxonomy" id="1314777"/>
    <lineage>
        <taxon>Eukaryota</taxon>
        <taxon>Fungi</taxon>
        <taxon>Dikarya</taxon>
        <taxon>Basidiomycota</taxon>
        <taxon>Agaricomycotina</taxon>
        <taxon>Agaricomycetes</taxon>
        <taxon>Sistotremastrales</taxon>
        <taxon>Sistotremastraceae</taxon>
        <taxon>Sertulicium</taxon>
        <taxon>Sertulicium niveocremeum</taxon>
    </lineage>
</organism>
<proteinExistence type="predicted"/>
<dbReference type="AlphaFoldDB" id="A0A165A270"/>
<dbReference type="Proteomes" id="UP000076722">
    <property type="component" value="Unassembled WGS sequence"/>
</dbReference>
<dbReference type="OrthoDB" id="3227556at2759"/>
<keyword evidence="2" id="KW-1185">Reference proteome</keyword>
<accession>A0A165A270</accession>
<dbReference type="EMBL" id="KV419395">
    <property type="protein sequence ID" value="KZS98382.1"/>
    <property type="molecule type" value="Genomic_DNA"/>
</dbReference>
<protein>
    <submittedName>
        <fullName evidence="1">Uncharacterized protein</fullName>
    </submittedName>
</protein>
<evidence type="ECO:0000313" key="2">
    <source>
        <dbReference type="Proteomes" id="UP000076722"/>
    </source>
</evidence>